<comment type="subunit">
    <text evidence="5">Homodimer.</text>
</comment>
<keyword evidence="13" id="KW-0520">NAD</keyword>
<feature type="transmembrane region" description="Helical" evidence="31">
    <location>
        <begin position="459"/>
        <end position="481"/>
    </location>
</feature>
<keyword evidence="12 30" id="KW-0560">Oxidoreductase</keyword>
<dbReference type="PROSITE" id="PS00687">
    <property type="entry name" value="ALDEHYDE_DEHYDR_GLU"/>
    <property type="match status" value="1"/>
</dbReference>
<dbReference type="SUPFAM" id="SSF53720">
    <property type="entry name" value="ALDH-like"/>
    <property type="match status" value="1"/>
</dbReference>
<dbReference type="InterPro" id="IPR016160">
    <property type="entry name" value="Ald_DH_CS_CYS"/>
</dbReference>
<feature type="compositionally biased region" description="Low complexity" evidence="32">
    <location>
        <begin position="203"/>
        <end position="223"/>
    </location>
</feature>
<dbReference type="PROSITE" id="PS00070">
    <property type="entry name" value="ALDEHYDE_DEHYDR_CYS"/>
    <property type="match status" value="1"/>
</dbReference>
<keyword evidence="9" id="KW-0276">Fatty acid metabolism</keyword>
<evidence type="ECO:0000256" key="14">
    <source>
        <dbReference type="ARBA" id="ARBA00023098"/>
    </source>
</evidence>
<dbReference type="Pfam" id="PF01554">
    <property type="entry name" value="MatE"/>
    <property type="match status" value="2"/>
</dbReference>
<evidence type="ECO:0000256" key="27">
    <source>
        <dbReference type="ARBA" id="ARBA00049148"/>
    </source>
</evidence>
<proteinExistence type="inferred from homology"/>
<feature type="region of interest" description="Disordered" evidence="32">
    <location>
        <begin position="1"/>
        <end position="54"/>
    </location>
</feature>
<keyword evidence="6" id="KW-0597">Phosphoprotein</keyword>
<feature type="transmembrane region" description="Helical" evidence="31">
    <location>
        <begin position="427"/>
        <end position="453"/>
    </location>
</feature>
<protein>
    <recommendedName>
        <fullName evidence="31">Multidrug and toxin extrusion protein</fullName>
    </recommendedName>
</protein>
<reference evidence="34" key="2">
    <citation type="submission" date="2025-08" db="UniProtKB">
        <authorList>
            <consortium name="Ensembl"/>
        </authorList>
    </citation>
    <scope>IDENTIFICATION</scope>
</reference>
<comment type="catalytic activity">
    <reaction evidence="24">
        <text>(2E)-hexadecenal + NAD(+) + H2O = (E)-hexadec-2-enoate + NADH + 2 H(+)</text>
        <dbReference type="Rhea" id="RHEA:36135"/>
        <dbReference type="ChEBI" id="CHEBI:15377"/>
        <dbReference type="ChEBI" id="CHEBI:15378"/>
        <dbReference type="ChEBI" id="CHEBI:17585"/>
        <dbReference type="ChEBI" id="CHEBI:57540"/>
        <dbReference type="ChEBI" id="CHEBI:57945"/>
        <dbReference type="ChEBI" id="CHEBI:72745"/>
    </reaction>
</comment>
<evidence type="ECO:0000256" key="8">
    <source>
        <dbReference type="ARBA" id="ARBA00022824"/>
    </source>
</evidence>
<evidence type="ECO:0000256" key="25">
    <source>
        <dbReference type="ARBA" id="ARBA00048895"/>
    </source>
</evidence>
<comment type="catalytic activity">
    <reaction evidence="23">
        <text>octanal + NAD(+) + H2O = octanoate + NADH + 2 H(+)</text>
        <dbReference type="Rhea" id="RHEA:44100"/>
        <dbReference type="ChEBI" id="CHEBI:15377"/>
        <dbReference type="ChEBI" id="CHEBI:15378"/>
        <dbReference type="ChEBI" id="CHEBI:17935"/>
        <dbReference type="ChEBI" id="CHEBI:25646"/>
        <dbReference type="ChEBI" id="CHEBI:57540"/>
        <dbReference type="ChEBI" id="CHEBI:57945"/>
    </reaction>
</comment>
<evidence type="ECO:0000256" key="24">
    <source>
        <dbReference type="ARBA" id="ARBA00048826"/>
    </source>
</evidence>
<feature type="region of interest" description="Disordered" evidence="32">
    <location>
        <begin position="87"/>
        <end position="280"/>
    </location>
</feature>
<comment type="catalytic activity">
    <reaction evidence="20">
        <text>dodecanoate + NADH + 2 H(+) = dodecanal + NAD(+) + H2O</text>
        <dbReference type="Rhea" id="RHEA:44168"/>
        <dbReference type="ChEBI" id="CHEBI:15377"/>
        <dbReference type="ChEBI" id="CHEBI:15378"/>
        <dbReference type="ChEBI" id="CHEBI:18262"/>
        <dbReference type="ChEBI" id="CHEBI:27836"/>
        <dbReference type="ChEBI" id="CHEBI:57540"/>
        <dbReference type="ChEBI" id="CHEBI:57945"/>
    </reaction>
</comment>
<evidence type="ECO:0000256" key="18">
    <source>
        <dbReference type="ARBA" id="ARBA00047920"/>
    </source>
</evidence>
<comment type="subcellular location">
    <subcellularLocation>
        <location evidence="1">Endoplasmic reticulum membrane</location>
        <topology evidence="1">Single-pass membrane protein</topology>
        <orientation evidence="1">Cytoplasmic side</orientation>
    </subcellularLocation>
    <subcellularLocation>
        <location evidence="2">Microsome membrane</location>
    </subcellularLocation>
</comment>
<dbReference type="AlphaFoldDB" id="A0A8P0T5Q8"/>
<keyword evidence="11 31" id="KW-1133">Transmembrane helix</keyword>
<dbReference type="InterPro" id="IPR029510">
    <property type="entry name" value="Ald_DH_CS_GLU"/>
</dbReference>
<feature type="compositionally biased region" description="Low complexity" evidence="32">
    <location>
        <begin position="268"/>
        <end position="280"/>
    </location>
</feature>
<evidence type="ECO:0000256" key="13">
    <source>
        <dbReference type="ARBA" id="ARBA00023027"/>
    </source>
</evidence>
<evidence type="ECO:0000313" key="34">
    <source>
        <dbReference type="Ensembl" id="ENSCAFP00000053325.2"/>
    </source>
</evidence>
<evidence type="ECO:0000256" key="4">
    <source>
        <dbReference type="ARBA" id="ARBA00010199"/>
    </source>
</evidence>
<evidence type="ECO:0000256" key="11">
    <source>
        <dbReference type="ARBA" id="ARBA00022989"/>
    </source>
</evidence>
<comment type="catalytic activity">
    <reaction evidence="28">
        <text>an aldehyde + NAD(+) + H2O = a carboxylate + NADH + 2 H(+)</text>
        <dbReference type="Rhea" id="RHEA:16185"/>
        <dbReference type="ChEBI" id="CHEBI:15377"/>
        <dbReference type="ChEBI" id="CHEBI:15378"/>
        <dbReference type="ChEBI" id="CHEBI:17478"/>
        <dbReference type="ChEBI" id="CHEBI:29067"/>
        <dbReference type="ChEBI" id="CHEBI:57540"/>
        <dbReference type="ChEBI" id="CHEBI:57945"/>
        <dbReference type="EC" id="1.2.1.3"/>
    </reaction>
</comment>
<keyword evidence="10" id="KW-0492">Microsome</keyword>
<keyword evidence="8" id="KW-0256">Endoplasmic reticulum</keyword>
<dbReference type="Ensembl" id="ENSCAFT00000087284.2">
    <property type="protein sequence ID" value="ENSCAFP00000053325.2"/>
    <property type="gene ID" value="ENSCAFG00000018166.6"/>
</dbReference>
<dbReference type="CDD" id="cd13132">
    <property type="entry name" value="MATE_eukaryotic"/>
    <property type="match status" value="1"/>
</dbReference>
<dbReference type="Gene3D" id="3.40.309.10">
    <property type="entry name" value="Aldehyde Dehydrogenase, Chain A, domain 2"/>
    <property type="match status" value="1"/>
</dbReference>
<organism evidence="34 35">
    <name type="scientific">Canis lupus familiaris</name>
    <name type="common">Dog</name>
    <name type="synonym">Canis familiaris</name>
    <dbReference type="NCBI Taxonomy" id="9615"/>
    <lineage>
        <taxon>Eukaryota</taxon>
        <taxon>Metazoa</taxon>
        <taxon>Chordata</taxon>
        <taxon>Craniata</taxon>
        <taxon>Vertebrata</taxon>
        <taxon>Euteleostomi</taxon>
        <taxon>Mammalia</taxon>
        <taxon>Eutheria</taxon>
        <taxon>Laurasiatheria</taxon>
        <taxon>Carnivora</taxon>
        <taxon>Caniformia</taxon>
        <taxon>Canidae</taxon>
        <taxon>Canis</taxon>
    </lineage>
</organism>
<comment type="catalytic activity">
    <reaction evidence="25">
        <text>a fatty aldehyde + NAD(+) + H2O = a fatty acid + NADH + 2 H(+)</text>
        <dbReference type="Rhea" id="RHEA:49832"/>
        <dbReference type="ChEBI" id="CHEBI:15377"/>
        <dbReference type="ChEBI" id="CHEBI:15378"/>
        <dbReference type="ChEBI" id="CHEBI:28868"/>
        <dbReference type="ChEBI" id="CHEBI:35746"/>
        <dbReference type="ChEBI" id="CHEBI:57540"/>
        <dbReference type="ChEBI" id="CHEBI:57945"/>
    </reaction>
</comment>
<feature type="compositionally biased region" description="Pro residues" evidence="32">
    <location>
        <begin position="252"/>
        <end position="267"/>
    </location>
</feature>
<dbReference type="InterPro" id="IPR045069">
    <property type="entry name" value="MATE_euk"/>
</dbReference>
<feature type="transmembrane region" description="Helical" evidence="31">
    <location>
        <begin position="398"/>
        <end position="415"/>
    </location>
</feature>
<evidence type="ECO:0000256" key="28">
    <source>
        <dbReference type="ARBA" id="ARBA00049194"/>
    </source>
</evidence>
<dbReference type="GO" id="GO:0015297">
    <property type="term" value="F:antiporter activity"/>
    <property type="evidence" value="ECO:0007669"/>
    <property type="project" value="InterPro"/>
</dbReference>
<keyword evidence="15 31" id="KW-0472">Membrane</keyword>
<evidence type="ECO:0000256" key="1">
    <source>
        <dbReference type="ARBA" id="ARBA00004131"/>
    </source>
</evidence>
<feature type="transmembrane region" description="Helical" evidence="31">
    <location>
        <begin position="680"/>
        <end position="702"/>
    </location>
</feature>
<dbReference type="GO" id="GO:0042910">
    <property type="term" value="F:xenobiotic transmembrane transporter activity"/>
    <property type="evidence" value="ECO:0007669"/>
    <property type="project" value="InterPro"/>
</dbReference>
<dbReference type="GO" id="GO:0120553">
    <property type="term" value="F:farnesal dehydrogenase (NAD+) activity"/>
    <property type="evidence" value="ECO:0007669"/>
    <property type="project" value="UniProtKB-EC"/>
</dbReference>
<comment type="catalytic activity">
    <reaction evidence="21">
        <text>22-oxodocosanoate + NAD(+) + H2O = docosanedioate + NADH + 2 H(+)</text>
        <dbReference type="Rhea" id="RHEA:39015"/>
        <dbReference type="ChEBI" id="CHEBI:15377"/>
        <dbReference type="ChEBI" id="CHEBI:15378"/>
        <dbReference type="ChEBI" id="CHEBI:57540"/>
        <dbReference type="ChEBI" id="CHEBI:57945"/>
        <dbReference type="ChEBI" id="CHEBI:76298"/>
        <dbReference type="ChEBI" id="CHEBI:76299"/>
    </reaction>
</comment>
<comment type="catalytic activity">
    <reaction evidence="27">
        <text>hexadecanoate + NADH + 2 H(+) = hexadecanal + NAD(+) + H2O</text>
        <dbReference type="Rhea" id="RHEA:33739"/>
        <dbReference type="ChEBI" id="CHEBI:7896"/>
        <dbReference type="ChEBI" id="CHEBI:15377"/>
        <dbReference type="ChEBI" id="CHEBI:15378"/>
        <dbReference type="ChEBI" id="CHEBI:17600"/>
        <dbReference type="ChEBI" id="CHEBI:57540"/>
        <dbReference type="ChEBI" id="CHEBI:57945"/>
    </reaction>
</comment>
<evidence type="ECO:0000313" key="35">
    <source>
        <dbReference type="Proteomes" id="UP000002254"/>
    </source>
</evidence>
<evidence type="ECO:0000256" key="9">
    <source>
        <dbReference type="ARBA" id="ARBA00022832"/>
    </source>
</evidence>
<comment type="catalytic activity">
    <reaction evidence="17">
        <text>heptanal + NAD(+) + H2O = heptanoate + NADH + 2 H(+)</text>
        <dbReference type="Rhea" id="RHEA:44108"/>
        <dbReference type="ChEBI" id="CHEBI:15377"/>
        <dbReference type="ChEBI" id="CHEBI:15378"/>
        <dbReference type="ChEBI" id="CHEBI:32362"/>
        <dbReference type="ChEBI" id="CHEBI:34787"/>
        <dbReference type="ChEBI" id="CHEBI:57540"/>
        <dbReference type="ChEBI" id="CHEBI:57945"/>
    </reaction>
</comment>
<feature type="transmembrane region" description="Helical" evidence="31">
    <location>
        <begin position="290"/>
        <end position="311"/>
    </location>
</feature>
<evidence type="ECO:0000256" key="12">
    <source>
        <dbReference type="ARBA" id="ARBA00023002"/>
    </source>
</evidence>
<feature type="compositionally biased region" description="Gly residues" evidence="32">
    <location>
        <begin position="156"/>
        <end position="168"/>
    </location>
</feature>
<dbReference type="CDD" id="cd07132">
    <property type="entry name" value="ALDH_F3AB"/>
    <property type="match status" value="1"/>
</dbReference>
<evidence type="ECO:0000256" key="21">
    <source>
        <dbReference type="ARBA" id="ARBA00048607"/>
    </source>
</evidence>
<feature type="transmembrane region" description="Helical" evidence="31">
    <location>
        <begin position="583"/>
        <end position="609"/>
    </location>
</feature>
<dbReference type="InterPro" id="IPR012394">
    <property type="entry name" value="Aldehyde_DH_NAD(P)"/>
</dbReference>
<feature type="active site" evidence="29">
    <location>
        <position position="970"/>
    </location>
</feature>
<feature type="transmembrane region" description="Helical" evidence="31">
    <location>
        <begin position="359"/>
        <end position="378"/>
    </location>
</feature>
<evidence type="ECO:0000256" key="3">
    <source>
        <dbReference type="ARBA" id="ARBA00009986"/>
    </source>
</evidence>
<name>A0A8P0T5Q8_CANLF</name>
<evidence type="ECO:0000256" key="15">
    <source>
        <dbReference type="ARBA" id="ARBA00023136"/>
    </source>
</evidence>
<evidence type="ECO:0000256" key="29">
    <source>
        <dbReference type="PROSITE-ProRule" id="PRU10007"/>
    </source>
</evidence>
<dbReference type="Gene3D" id="3.40.605.10">
    <property type="entry name" value="Aldehyde Dehydrogenase, Chain A, domain 1"/>
    <property type="match status" value="1"/>
</dbReference>
<evidence type="ECO:0000256" key="2">
    <source>
        <dbReference type="ARBA" id="ARBA00004524"/>
    </source>
</evidence>
<comment type="catalytic activity">
    <reaction evidence="18">
        <text>(2E,6E)-farnesal + NAD(+) + H2O = (2E,6E)-farnesoate + NADH + 2 H(+)</text>
        <dbReference type="Rhea" id="RHEA:24216"/>
        <dbReference type="ChEBI" id="CHEBI:15377"/>
        <dbReference type="ChEBI" id="CHEBI:15378"/>
        <dbReference type="ChEBI" id="CHEBI:15894"/>
        <dbReference type="ChEBI" id="CHEBI:57540"/>
        <dbReference type="ChEBI" id="CHEBI:57945"/>
        <dbReference type="ChEBI" id="CHEBI:83276"/>
        <dbReference type="EC" id="1.2.1.94"/>
    </reaction>
</comment>
<comment type="catalytic activity">
    <reaction evidence="26">
        <text>decanal + NAD(+) + H2O = decanoate + NADH + 2 H(+)</text>
        <dbReference type="Rhea" id="RHEA:44104"/>
        <dbReference type="ChEBI" id="CHEBI:15377"/>
        <dbReference type="ChEBI" id="CHEBI:15378"/>
        <dbReference type="ChEBI" id="CHEBI:27689"/>
        <dbReference type="ChEBI" id="CHEBI:31457"/>
        <dbReference type="ChEBI" id="CHEBI:57540"/>
        <dbReference type="ChEBI" id="CHEBI:57945"/>
    </reaction>
</comment>
<feature type="transmembrane region" description="Helical" evidence="31">
    <location>
        <begin position="653"/>
        <end position="674"/>
    </location>
</feature>
<reference evidence="34 35" key="1">
    <citation type="journal article" date="2005" name="Nature">
        <title>Genome sequence, comparative analysis and haplotype structure of the domestic dog.</title>
        <authorList>
            <consortium name="Broad Sequencing Platform"/>
            <person name="Lindblad-Toh K."/>
            <person name="Wade C.M."/>
            <person name="Mikkelsen T.S."/>
            <person name="Karlsson E.K."/>
            <person name="Jaffe D.B."/>
            <person name="Kamal M."/>
            <person name="Clamp M."/>
            <person name="Chang J.L."/>
            <person name="Kulbokas E.J. III"/>
            <person name="Zody M.C."/>
            <person name="Mauceli E."/>
            <person name="Xie X."/>
            <person name="Breen M."/>
            <person name="Wayne R.K."/>
            <person name="Ostrander E.A."/>
            <person name="Ponting C.P."/>
            <person name="Galibert F."/>
            <person name="Smith D.R."/>
            <person name="DeJong P.J."/>
            <person name="Kirkness E."/>
            <person name="Alvarez P."/>
            <person name="Biagi T."/>
            <person name="Brockman W."/>
            <person name="Butler J."/>
            <person name="Chin C.W."/>
            <person name="Cook A."/>
            <person name="Cuff J."/>
            <person name="Daly M.J."/>
            <person name="DeCaprio D."/>
            <person name="Gnerre S."/>
            <person name="Grabherr M."/>
            <person name="Kellis M."/>
            <person name="Kleber M."/>
            <person name="Bardeleben C."/>
            <person name="Goodstadt L."/>
            <person name="Heger A."/>
            <person name="Hitte C."/>
            <person name="Kim L."/>
            <person name="Koepfli K.P."/>
            <person name="Parker H.G."/>
            <person name="Pollinger J.P."/>
            <person name="Searle S.M."/>
            <person name="Sutter N.B."/>
            <person name="Thomas R."/>
            <person name="Webber C."/>
            <person name="Baldwin J."/>
            <person name="Abebe A."/>
            <person name="Abouelleil A."/>
            <person name="Aftuck L."/>
            <person name="Ait-Zahra M."/>
            <person name="Aldredge T."/>
            <person name="Allen N."/>
            <person name="An P."/>
            <person name="Anderson S."/>
            <person name="Antoine C."/>
            <person name="Arachchi H."/>
            <person name="Aslam A."/>
            <person name="Ayotte L."/>
            <person name="Bachantsang P."/>
            <person name="Barry A."/>
            <person name="Bayul T."/>
            <person name="Benamara M."/>
            <person name="Berlin A."/>
            <person name="Bessette D."/>
            <person name="Blitshteyn B."/>
            <person name="Bloom T."/>
            <person name="Blye J."/>
            <person name="Boguslavskiy L."/>
            <person name="Bonnet C."/>
            <person name="Boukhgalter B."/>
            <person name="Brown A."/>
            <person name="Cahill P."/>
            <person name="Calixte N."/>
            <person name="Camarata J."/>
            <person name="Cheshatsang Y."/>
            <person name="Chu J."/>
            <person name="Citroen M."/>
            <person name="Collymore A."/>
            <person name="Cooke P."/>
            <person name="Dawoe T."/>
            <person name="Daza R."/>
            <person name="Decktor K."/>
            <person name="DeGray S."/>
            <person name="Dhargay N."/>
            <person name="Dooley K."/>
            <person name="Dooley K."/>
            <person name="Dorje P."/>
            <person name="Dorjee K."/>
            <person name="Dorris L."/>
            <person name="Duffey N."/>
            <person name="Dupes A."/>
            <person name="Egbiremolen O."/>
            <person name="Elong R."/>
            <person name="Falk J."/>
            <person name="Farina A."/>
            <person name="Faro S."/>
            <person name="Ferguson D."/>
            <person name="Ferreira P."/>
            <person name="Fisher S."/>
            <person name="FitzGerald M."/>
            <person name="Foley K."/>
            <person name="Foley C."/>
            <person name="Franke A."/>
            <person name="Friedrich D."/>
            <person name="Gage D."/>
            <person name="Garber M."/>
            <person name="Gearin G."/>
            <person name="Giannoukos G."/>
            <person name="Goode T."/>
            <person name="Goyette A."/>
            <person name="Graham J."/>
            <person name="Grandbois E."/>
            <person name="Gyaltsen K."/>
            <person name="Hafez N."/>
            <person name="Hagopian D."/>
            <person name="Hagos B."/>
            <person name="Hall J."/>
            <person name="Healy C."/>
            <person name="Hegarty R."/>
            <person name="Honan T."/>
            <person name="Horn A."/>
            <person name="Houde N."/>
            <person name="Hughes L."/>
            <person name="Hunnicutt L."/>
            <person name="Husby M."/>
            <person name="Jester B."/>
            <person name="Jones C."/>
            <person name="Kamat A."/>
            <person name="Kanga B."/>
            <person name="Kells C."/>
            <person name="Khazanovich D."/>
            <person name="Kieu A.C."/>
            <person name="Kisner P."/>
            <person name="Kumar M."/>
            <person name="Lance K."/>
            <person name="Landers T."/>
            <person name="Lara M."/>
            <person name="Lee W."/>
            <person name="Leger J.P."/>
            <person name="Lennon N."/>
            <person name="Leuper L."/>
            <person name="LeVine S."/>
            <person name="Liu J."/>
            <person name="Liu X."/>
            <person name="Lokyitsang Y."/>
            <person name="Lokyitsang T."/>
            <person name="Lui A."/>
            <person name="Macdonald J."/>
            <person name="Major J."/>
            <person name="Marabella R."/>
            <person name="Maru K."/>
            <person name="Matthews C."/>
            <person name="McDonough S."/>
            <person name="Mehta T."/>
            <person name="Meldrim J."/>
            <person name="Melnikov A."/>
            <person name="Meneus L."/>
            <person name="Mihalev A."/>
            <person name="Mihova T."/>
            <person name="Miller K."/>
            <person name="Mittelman R."/>
            <person name="Mlenga V."/>
            <person name="Mulrain L."/>
            <person name="Munson G."/>
            <person name="Navidi A."/>
            <person name="Naylor J."/>
            <person name="Nguyen T."/>
            <person name="Nguyen N."/>
            <person name="Nguyen C."/>
            <person name="Nguyen T."/>
            <person name="Nicol R."/>
            <person name="Norbu N."/>
            <person name="Norbu C."/>
            <person name="Novod N."/>
            <person name="Nyima T."/>
            <person name="Olandt P."/>
            <person name="O'Neill B."/>
            <person name="O'Neill K."/>
            <person name="Osman S."/>
            <person name="Oyono L."/>
            <person name="Patti C."/>
            <person name="Perrin D."/>
            <person name="Phunkhang P."/>
            <person name="Pierre F."/>
            <person name="Priest M."/>
            <person name="Rachupka A."/>
            <person name="Raghuraman S."/>
            <person name="Rameau R."/>
            <person name="Ray V."/>
            <person name="Raymond C."/>
            <person name="Rege F."/>
            <person name="Rise C."/>
            <person name="Rogers J."/>
            <person name="Rogov P."/>
            <person name="Sahalie J."/>
            <person name="Settipalli S."/>
            <person name="Sharpe T."/>
            <person name="Shea T."/>
            <person name="Sheehan M."/>
            <person name="Sherpa N."/>
            <person name="Shi J."/>
            <person name="Shih D."/>
            <person name="Sloan J."/>
            <person name="Smith C."/>
            <person name="Sparrow T."/>
            <person name="Stalker J."/>
            <person name="Stange-Thomann N."/>
            <person name="Stavropoulos S."/>
            <person name="Stone C."/>
            <person name="Stone S."/>
            <person name="Sykes S."/>
            <person name="Tchuinga P."/>
            <person name="Tenzing P."/>
            <person name="Tesfaye S."/>
            <person name="Thoulutsang D."/>
            <person name="Thoulutsang Y."/>
            <person name="Topham K."/>
            <person name="Topping I."/>
            <person name="Tsamla T."/>
            <person name="Vassiliev H."/>
            <person name="Venkataraman V."/>
            <person name="Vo A."/>
            <person name="Wangchuk T."/>
            <person name="Wangdi T."/>
            <person name="Weiand M."/>
            <person name="Wilkinson J."/>
            <person name="Wilson A."/>
            <person name="Yadav S."/>
            <person name="Yang S."/>
            <person name="Yang X."/>
            <person name="Young G."/>
            <person name="Yu Q."/>
            <person name="Zainoun J."/>
            <person name="Zembek L."/>
            <person name="Zimmer A."/>
            <person name="Lander E.S."/>
        </authorList>
    </citation>
    <scope>NUCLEOTIDE SEQUENCE [LARGE SCALE GENOMIC DNA]</scope>
    <source>
        <strain evidence="34">Boxer</strain>
    </source>
</reference>
<dbReference type="GO" id="GO:0005789">
    <property type="term" value="C:endoplasmic reticulum membrane"/>
    <property type="evidence" value="ECO:0007669"/>
    <property type="project" value="UniProtKB-SubCell"/>
</dbReference>
<dbReference type="GO" id="GO:0006631">
    <property type="term" value="P:fatty acid metabolic process"/>
    <property type="evidence" value="ECO:0007669"/>
    <property type="project" value="UniProtKB-KW"/>
</dbReference>
<evidence type="ECO:0000256" key="6">
    <source>
        <dbReference type="ARBA" id="ARBA00022553"/>
    </source>
</evidence>
<dbReference type="GO" id="GO:0006081">
    <property type="term" value="P:aldehyde metabolic process"/>
    <property type="evidence" value="ECO:0007669"/>
    <property type="project" value="InterPro"/>
</dbReference>
<evidence type="ECO:0000256" key="26">
    <source>
        <dbReference type="ARBA" id="ARBA00048972"/>
    </source>
</evidence>
<dbReference type="NCBIfam" id="TIGR00797">
    <property type="entry name" value="matE"/>
    <property type="match status" value="1"/>
</dbReference>
<evidence type="ECO:0000256" key="7">
    <source>
        <dbReference type="ARBA" id="ARBA00022692"/>
    </source>
</evidence>
<comment type="similarity">
    <text evidence="3 30">Belongs to the aldehyde dehydrogenase family.</text>
</comment>
<evidence type="ECO:0000259" key="33">
    <source>
        <dbReference type="Pfam" id="PF00171"/>
    </source>
</evidence>
<dbReference type="PANTHER" id="PTHR43570:SF9">
    <property type="entry name" value="ALDEHYDE DEHYDROGENASE FAMILY 3 MEMBER A2"/>
    <property type="match status" value="1"/>
</dbReference>
<evidence type="ECO:0000256" key="32">
    <source>
        <dbReference type="SAM" id="MobiDB-lite"/>
    </source>
</evidence>
<feature type="transmembrane region" description="Helical" evidence="31">
    <location>
        <begin position="541"/>
        <end position="562"/>
    </location>
</feature>
<dbReference type="InterPro" id="IPR015590">
    <property type="entry name" value="Aldehyde_DH_dom"/>
</dbReference>
<keyword evidence="7 31" id="KW-0812">Transmembrane</keyword>
<evidence type="ECO:0000256" key="17">
    <source>
        <dbReference type="ARBA" id="ARBA00047531"/>
    </source>
</evidence>
<evidence type="ECO:0000256" key="22">
    <source>
        <dbReference type="ARBA" id="ARBA00048648"/>
    </source>
</evidence>
<evidence type="ECO:0000256" key="31">
    <source>
        <dbReference type="RuleBase" id="RU004914"/>
    </source>
</evidence>
<comment type="catalytic activity">
    <reaction evidence="19">
        <text>tetradecanal + NAD(+) + H2O = tetradecanoate + NADH + 2 H(+)</text>
        <dbReference type="Rhea" id="RHEA:44172"/>
        <dbReference type="ChEBI" id="CHEBI:15377"/>
        <dbReference type="ChEBI" id="CHEBI:15378"/>
        <dbReference type="ChEBI" id="CHEBI:30807"/>
        <dbReference type="ChEBI" id="CHEBI:57540"/>
        <dbReference type="ChEBI" id="CHEBI:57945"/>
        <dbReference type="ChEBI" id="CHEBI:84067"/>
    </reaction>
</comment>
<dbReference type="InterPro" id="IPR016163">
    <property type="entry name" value="Ald_DH_C"/>
</dbReference>
<gene>
    <name evidence="34" type="primary">ALDH3A2</name>
</gene>
<dbReference type="Pfam" id="PF00171">
    <property type="entry name" value="Aldedh"/>
    <property type="match status" value="1"/>
</dbReference>
<dbReference type="InterPro" id="IPR002528">
    <property type="entry name" value="MATE_fam"/>
</dbReference>
<evidence type="ECO:0000256" key="16">
    <source>
        <dbReference type="ARBA" id="ARBA00047498"/>
    </source>
</evidence>
<dbReference type="Proteomes" id="UP000002254">
    <property type="component" value="Chromosome 5"/>
</dbReference>
<feature type="compositionally biased region" description="Basic residues" evidence="32">
    <location>
        <begin position="181"/>
        <end position="202"/>
    </location>
</feature>
<dbReference type="PANTHER" id="PTHR43570">
    <property type="entry name" value="ALDEHYDE DEHYDROGENASE"/>
    <property type="match status" value="1"/>
</dbReference>
<sequence length="1269" mass="137978">MGDGDAEGLSLGPHCRPRSAPPPPPPASAGNTFCNTPVTRGRGSGHLKSQQRAPAVGGWNYEFALSTPPPPAQFTLTTSLLCHRRATSHSLDRVRYPPPPPDCDPSPTTSSGVPRPAPNSWGSADGDGWQGASWVRRRDPPASPTSASSPPPPAAGGAGRVGRGGAGPGRPQLTAASRAQSPRRHGGPRRRSRRPRRPRRPGQHPVARRPPLARLPAGPAGRAAARRATRGGRAGGARGPRGECAAPRPRRPPPPPRPRAPAPPAPPRSRSLPGGRLGVSSRSPALAPQFLAQLMIFLIGVVSSIFCGHLGKVELDAVTLAVSVVNVTGISVGTGLASACDTLMSQSFGGKNLKRVGIILQRGILILMLCCFPCWAIFINTERILLLLKQDPEVSRIAQIYVMIFIPALPAAFLFQLQTRYLQSQGIIMPQVITGIAANVINVGMNALLLYALDLGVVGSAWANTTSQFLLSALLFLYVWWRKLHVDTWGGWTRDCFQEWNSYIQLAIPSMFMVCIEWWTFEIGTFLAGLISVTELGAQAIIYELASAAYMVPLGFGVAASVRVGNALGAGNAEQAWHSSVTVLLCAGVCALVVGVLLAALKDVVAYIFTSDKDIIYLVSQVMPIFAPFHLFDALAGTCGGVLRGTGKQKIGAILNAIGYYVFGFPIGVSLMFAAKLGIIGLWSGLIVCVFFQALFYLVLIWKTNWERVAEQAQVRAGLKGIIRETTPSPADLPVLEKEVTDGVILPDIITPESQTLQLMDRAMESRIQRVRAAFASGRSRPVRFRLQQLEALRRMVQEREKDILEAIAGDLCKSELNAYSQEVITVLGELDLVLENLPEWVAAKPAKKNLLTMLDEAYVQPEPLGVVLIIGAWNYPFVLTIQPLIGAIAAGNAVIIKPSELSEKTAKILAELLPRYLDQDLYVVINGGVEETTELLKQRFDHILYTGNTAVGKIVMEAAAKHLTPVTLELGGKSPCYVDKDCDLDIACRRITWGKYMNCGQTCIAPDYVLCEPSLQNQIVQKIKETVKEFYGENIKESPDYERIINLRHFKRILSLLEGQKIAFGGETDEATRYIAPTILSDVDPESRVMQEEIFGPILPIVPVKNADEAIKFINSREKPLAFYIFSHNDKLVRQMINGTSSGGVTANDVIMHFTLSSLPFGGVGSSGMGAYHGKYSFDTFSHQRPCLLKSLKREGANKLRYPPNSQSKVDWAKFFILKRFNKGKLSLLVLTFLGILAAVLVKKYQAVLRRKALLSFLGVQTVLSNKQ</sequence>
<feature type="domain" description="Aldehyde dehydrogenase" evidence="33">
    <location>
        <begin position="764"/>
        <end position="1184"/>
    </location>
</feature>
<feature type="transmembrane region" description="Helical" evidence="31">
    <location>
        <begin position="317"/>
        <end position="339"/>
    </location>
</feature>
<feature type="transmembrane region" description="Helical" evidence="31">
    <location>
        <begin position="1227"/>
        <end position="1243"/>
    </location>
</feature>
<comment type="similarity">
    <text evidence="4 31">Belongs to the multi antimicrobial extrusion (MATE) (TC 2.A.66.1) family.</text>
</comment>
<evidence type="ECO:0000256" key="10">
    <source>
        <dbReference type="ARBA" id="ARBA00022848"/>
    </source>
</evidence>
<accession>A0A8P0T5Q8</accession>
<dbReference type="InterPro" id="IPR016162">
    <property type="entry name" value="Ald_DH_N"/>
</dbReference>
<evidence type="ECO:0000256" key="20">
    <source>
        <dbReference type="ARBA" id="ARBA00048322"/>
    </source>
</evidence>
<dbReference type="InterPro" id="IPR016161">
    <property type="entry name" value="Ald_DH/histidinol_DH"/>
</dbReference>
<evidence type="ECO:0000256" key="5">
    <source>
        <dbReference type="ARBA" id="ARBA00011738"/>
    </source>
</evidence>
<dbReference type="GO" id="GO:1990961">
    <property type="term" value="P:xenobiotic detoxification by transmembrane export across the plasma membrane"/>
    <property type="evidence" value="ECO:0007669"/>
    <property type="project" value="InterPro"/>
</dbReference>
<evidence type="ECO:0000256" key="23">
    <source>
        <dbReference type="ARBA" id="ARBA00048806"/>
    </source>
</evidence>
<keyword evidence="14" id="KW-0443">Lipid metabolism</keyword>
<evidence type="ECO:0000256" key="30">
    <source>
        <dbReference type="RuleBase" id="RU003345"/>
    </source>
</evidence>
<dbReference type="FunFam" id="3.40.309.10:FF:000003">
    <property type="entry name" value="Aldehyde dehydrogenase"/>
    <property type="match status" value="1"/>
</dbReference>
<comment type="catalytic activity">
    <reaction evidence="22">
        <text>octadecanal + NAD(+) + H2O = octadecanoate + NADH + 2 H(+)</text>
        <dbReference type="Rhea" id="RHEA:44020"/>
        <dbReference type="ChEBI" id="CHEBI:15377"/>
        <dbReference type="ChEBI" id="CHEBI:15378"/>
        <dbReference type="ChEBI" id="CHEBI:17034"/>
        <dbReference type="ChEBI" id="CHEBI:25629"/>
        <dbReference type="ChEBI" id="CHEBI:57540"/>
        <dbReference type="ChEBI" id="CHEBI:57945"/>
    </reaction>
</comment>
<dbReference type="FunFam" id="3.40.605.10:FF:000004">
    <property type="entry name" value="Aldehyde dehydrogenase"/>
    <property type="match status" value="1"/>
</dbReference>
<dbReference type="OrthoDB" id="440325at2759"/>
<evidence type="ECO:0000256" key="19">
    <source>
        <dbReference type="ARBA" id="ARBA00047959"/>
    </source>
</evidence>
<comment type="catalytic activity">
    <reaction evidence="16">
        <text>2,6,10,14-tetramethylpentadecanal + NAD(+) + H2O = 2,6,10,14-tetramethylpentadecanoate + NADH + 2 H(+)</text>
        <dbReference type="Rhea" id="RHEA:44016"/>
        <dbReference type="ChEBI" id="CHEBI:15377"/>
        <dbReference type="ChEBI" id="CHEBI:15378"/>
        <dbReference type="ChEBI" id="CHEBI:49189"/>
        <dbReference type="ChEBI" id="CHEBI:57540"/>
        <dbReference type="ChEBI" id="CHEBI:57945"/>
        <dbReference type="ChEBI" id="CHEBI:77268"/>
    </reaction>
</comment>